<name>A0A7W5FJC1_9ACTN</name>
<organism evidence="1 2">
    <name type="scientific">Actinoplanes campanulatus</name>
    <dbReference type="NCBI Taxonomy" id="113559"/>
    <lineage>
        <taxon>Bacteria</taxon>
        <taxon>Bacillati</taxon>
        <taxon>Actinomycetota</taxon>
        <taxon>Actinomycetes</taxon>
        <taxon>Micromonosporales</taxon>
        <taxon>Micromonosporaceae</taxon>
        <taxon>Actinoplanes</taxon>
    </lineage>
</organism>
<protein>
    <recommendedName>
        <fullName evidence="3">Tetratricopeptide repeat-containing protein</fullName>
    </recommendedName>
</protein>
<evidence type="ECO:0000313" key="2">
    <source>
        <dbReference type="Proteomes" id="UP000590749"/>
    </source>
</evidence>
<dbReference type="RefSeq" id="WP_183226664.1">
    <property type="nucleotide sequence ID" value="NZ_BMPW01000028.1"/>
</dbReference>
<sequence>MRRAGDLLEAATPLGDPGPLDESIDFARAVLAAVPADHPHRTRALINLGVALRHR</sequence>
<reference evidence="1 2" key="1">
    <citation type="submission" date="2020-08" db="EMBL/GenBank/DDBJ databases">
        <title>Genomic Encyclopedia of Type Strains, Phase III (KMG-III): the genomes of soil and plant-associated and newly described type strains.</title>
        <authorList>
            <person name="Whitman W."/>
        </authorList>
    </citation>
    <scope>NUCLEOTIDE SEQUENCE [LARGE SCALE GENOMIC DNA]</scope>
    <source>
        <strain evidence="1 2">CECT 3287</strain>
    </source>
</reference>
<keyword evidence="2" id="KW-1185">Reference proteome</keyword>
<evidence type="ECO:0000313" key="1">
    <source>
        <dbReference type="EMBL" id="MBB3100613.1"/>
    </source>
</evidence>
<dbReference type="EMBL" id="JACHXF010000027">
    <property type="protein sequence ID" value="MBB3100613.1"/>
    <property type="molecule type" value="Genomic_DNA"/>
</dbReference>
<dbReference type="AlphaFoldDB" id="A0A7W5FJC1"/>
<comment type="caution">
    <text evidence="1">The sequence shown here is derived from an EMBL/GenBank/DDBJ whole genome shotgun (WGS) entry which is preliminary data.</text>
</comment>
<accession>A0A7W5FJC1</accession>
<evidence type="ECO:0008006" key="3">
    <source>
        <dbReference type="Google" id="ProtNLM"/>
    </source>
</evidence>
<gene>
    <name evidence="1" type="ORF">FHR83_008338</name>
</gene>
<proteinExistence type="predicted"/>
<dbReference type="Proteomes" id="UP000590749">
    <property type="component" value="Unassembled WGS sequence"/>
</dbReference>